<dbReference type="GO" id="GO:0004803">
    <property type="term" value="F:transposase activity"/>
    <property type="evidence" value="ECO:0007669"/>
    <property type="project" value="InterPro"/>
</dbReference>
<name>A0A7I7NEI8_9MYCO</name>
<dbReference type="GO" id="GO:0003677">
    <property type="term" value="F:DNA binding"/>
    <property type="evidence" value="ECO:0007669"/>
    <property type="project" value="InterPro"/>
</dbReference>
<dbReference type="OrthoDB" id="9815354at2"/>
<organism evidence="3 4">
    <name type="scientific">Mycobacterium lacus</name>
    <dbReference type="NCBI Taxonomy" id="169765"/>
    <lineage>
        <taxon>Bacteria</taxon>
        <taxon>Bacillati</taxon>
        <taxon>Actinomycetota</taxon>
        <taxon>Actinomycetes</taxon>
        <taxon>Mycobacteriales</taxon>
        <taxon>Mycobacteriaceae</taxon>
        <taxon>Mycobacterium</taxon>
    </lineage>
</organism>
<dbReference type="EMBL" id="AP022581">
    <property type="protein sequence ID" value="BBX94934.1"/>
    <property type="molecule type" value="Genomic_DNA"/>
</dbReference>
<accession>A0A7I7NEI8</accession>
<feature type="region of interest" description="Disordered" evidence="1">
    <location>
        <begin position="104"/>
        <end position="139"/>
    </location>
</feature>
<dbReference type="GO" id="GO:0006313">
    <property type="term" value="P:DNA transposition"/>
    <property type="evidence" value="ECO:0007669"/>
    <property type="project" value="InterPro"/>
</dbReference>
<protein>
    <recommendedName>
        <fullName evidence="2">Transposase IS116/IS110/IS902 C-terminal domain-containing protein</fullName>
    </recommendedName>
</protein>
<dbReference type="InterPro" id="IPR003346">
    <property type="entry name" value="Transposase_20"/>
</dbReference>
<dbReference type="KEGG" id="mlj:MLAC_02280"/>
<reference evidence="3 4" key="1">
    <citation type="journal article" date="2019" name="Emerg. Microbes Infect.">
        <title>Comprehensive subspecies identification of 175 nontuberculous mycobacteria species based on 7547 genomic profiles.</title>
        <authorList>
            <person name="Matsumoto Y."/>
            <person name="Kinjo T."/>
            <person name="Motooka D."/>
            <person name="Nabeya D."/>
            <person name="Jung N."/>
            <person name="Uechi K."/>
            <person name="Horii T."/>
            <person name="Iida T."/>
            <person name="Fujita J."/>
            <person name="Nakamura S."/>
        </authorList>
    </citation>
    <scope>NUCLEOTIDE SEQUENCE [LARGE SCALE GENOMIC DNA]</scope>
    <source>
        <strain evidence="3 4">JCM 15657</strain>
    </source>
</reference>
<keyword evidence="4" id="KW-1185">Reference proteome</keyword>
<gene>
    <name evidence="3" type="ORF">MLAC_02280</name>
</gene>
<dbReference type="AlphaFoldDB" id="A0A7I7NEI8"/>
<sequence length="213" mass="22832">MLTGLIGALINEHSLGWARELLATIPRISETGAENILAETGGDMTCFNTAAQLASWAGVCSGHHESAGKSRQVRPARVTPTSKARSGSPRWLPCGQMVVLPKPLQATRGPPRANTRPRSHRAFPPDRDLAHPHQRRTLPNRTSGLTQIQNTPAPVTVAVRSPAPTHYRIFASGTSLLISRAVGPVLLLRAARGLPVTFVPAPHIEAPARAYLL</sequence>
<evidence type="ECO:0000313" key="3">
    <source>
        <dbReference type="EMBL" id="BBX94934.1"/>
    </source>
</evidence>
<evidence type="ECO:0000256" key="1">
    <source>
        <dbReference type="SAM" id="MobiDB-lite"/>
    </source>
</evidence>
<feature type="region of interest" description="Disordered" evidence="1">
    <location>
        <begin position="63"/>
        <end position="88"/>
    </location>
</feature>
<feature type="domain" description="Transposase IS116/IS110/IS902 C-terminal" evidence="2">
    <location>
        <begin position="20"/>
        <end position="76"/>
    </location>
</feature>
<dbReference type="RefSeq" id="WP_085162240.1">
    <property type="nucleotide sequence ID" value="NZ_AP022581.1"/>
</dbReference>
<dbReference type="Proteomes" id="UP000466396">
    <property type="component" value="Chromosome"/>
</dbReference>
<evidence type="ECO:0000313" key="4">
    <source>
        <dbReference type="Proteomes" id="UP000466396"/>
    </source>
</evidence>
<evidence type="ECO:0000259" key="2">
    <source>
        <dbReference type="Pfam" id="PF02371"/>
    </source>
</evidence>
<dbReference type="Pfam" id="PF02371">
    <property type="entry name" value="Transposase_20"/>
    <property type="match status" value="1"/>
</dbReference>
<proteinExistence type="predicted"/>